<dbReference type="InterPro" id="IPR006379">
    <property type="entry name" value="HAD-SF_hydro_IIB"/>
</dbReference>
<dbReference type="InterPro" id="IPR000150">
    <property type="entry name" value="Cof"/>
</dbReference>
<proteinExistence type="predicted"/>
<dbReference type="Gene3D" id="3.30.1240.10">
    <property type="match status" value="1"/>
</dbReference>
<dbReference type="NCBIfam" id="TIGR00099">
    <property type="entry name" value="Cof-subfamily"/>
    <property type="match status" value="1"/>
</dbReference>
<dbReference type="GO" id="GO:0000287">
    <property type="term" value="F:magnesium ion binding"/>
    <property type="evidence" value="ECO:0007669"/>
    <property type="project" value="TreeGrafter"/>
</dbReference>
<dbReference type="Pfam" id="PF08282">
    <property type="entry name" value="Hydrolase_3"/>
    <property type="match status" value="1"/>
</dbReference>
<dbReference type="Gene3D" id="3.40.50.1000">
    <property type="entry name" value="HAD superfamily/HAD-like"/>
    <property type="match status" value="1"/>
</dbReference>
<dbReference type="InterPro" id="IPR023214">
    <property type="entry name" value="HAD_sf"/>
</dbReference>
<dbReference type="NCBIfam" id="TIGR01484">
    <property type="entry name" value="HAD-SF-IIB"/>
    <property type="match status" value="1"/>
</dbReference>
<dbReference type="Proteomes" id="UP000886724">
    <property type="component" value="Unassembled WGS sequence"/>
</dbReference>
<comment type="caution">
    <text evidence="1">The sequence shown here is derived from an EMBL/GenBank/DDBJ whole genome shotgun (WGS) entry which is preliminary data.</text>
</comment>
<dbReference type="EMBL" id="DXET01000221">
    <property type="protein sequence ID" value="HIX82244.1"/>
    <property type="molecule type" value="Genomic_DNA"/>
</dbReference>
<name>A0A9D2BNZ3_9FIRM</name>
<dbReference type="GO" id="GO:0016791">
    <property type="term" value="F:phosphatase activity"/>
    <property type="evidence" value="ECO:0007669"/>
    <property type="project" value="TreeGrafter"/>
</dbReference>
<sequence length="283" mass="31760">MEKKIIFFDVDGTLVAGVDGVEYVPESTKKAIALTRAKGNLVYLCTGRSKAEIYDFILDCGIDGVIGAGGGYVEIGDTMLYHKKVTKEAVNHMVDYFEANNFDYYVESNGGLFASKNLVKRLERIIYGDIENDLEARKRWQRKENHFINALIEGEELRRDDINKACFLENPNIPFDDIINEFKNEFNVIHCTVPMFGDDSGELSVPNIHKANAIETLINHLGIDRKNTYAFGDGMNDKEMLEYVNVGIAVGNAKEGLKAVADEVTDDITNDGIYNAMKRHNLI</sequence>
<dbReference type="PROSITE" id="PS01228">
    <property type="entry name" value="COF_1"/>
    <property type="match status" value="1"/>
</dbReference>
<reference evidence="1" key="1">
    <citation type="journal article" date="2021" name="PeerJ">
        <title>Extensive microbial diversity within the chicken gut microbiome revealed by metagenomics and culture.</title>
        <authorList>
            <person name="Gilroy R."/>
            <person name="Ravi A."/>
            <person name="Getino M."/>
            <person name="Pursley I."/>
            <person name="Horton D.L."/>
            <person name="Alikhan N.F."/>
            <person name="Baker D."/>
            <person name="Gharbi K."/>
            <person name="Hall N."/>
            <person name="Watson M."/>
            <person name="Adriaenssens E.M."/>
            <person name="Foster-Nyarko E."/>
            <person name="Jarju S."/>
            <person name="Secka A."/>
            <person name="Antonio M."/>
            <person name="Oren A."/>
            <person name="Chaudhuri R.R."/>
            <person name="La Ragione R."/>
            <person name="Hildebrand F."/>
            <person name="Pallen M.J."/>
        </authorList>
    </citation>
    <scope>NUCLEOTIDE SEQUENCE</scope>
    <source>
        <strain evidence="1">ChiGjej1B1-14440</strain>
    </source>
</reference>
<protein>
    <submittedName>
        <fullName evidence="1">Cof-type HAD-IIB family hydrolase</fullName>
    </submittedName>
</protein>
<dbReference type="SFLD" id="SFLDS00003">
    <property type="entry name" value="Haloacid_Dehalogenase"/>
    <property type="match status" value="1"/>
</dbReference>
<dbReference type="PANTHER" id="PTHR10000:SF25">
    <property type="entry name" value="PHOSPHATASE YKRA-RELATED"/>
    <property type="match status" value="1"/>
</dbReference>
<keyword evidence="1" id="KW-0378">Hydrolase</keyword>
<dbReference type="GO" id="GO:0005829">
    <property type="term" value="C:cytosol"/>
    <property type="evidence" value="ECO:0007669"/>
    <property type="project" value="TreeGrafter"/>
</dbReference>
<reference evidence="1" key="2">
    <citation type="submission" date="2021-04" db="EMBL/GenBank/DDBJ databases">
        <authorList>
            <person name="Gilroy R."/>
        </authorList>
    </citation>
    <scope>NUCLEOTIDE SEQUENCE</scope>
    <source>
        <strain evidence="1">ChiGjej1B1-14440</strain>
    </source>
</reference>
<accession>A0A9D2BNZ3</accession>
<dbReference type="SUPFAM" id="SSF56784">
    <property type="entry name" value="HAD-like"/>
    <property type="match status" value="1"/>
</dbReference>
<dbReference type="PANTHER" id="PTHR10000">
    <property type="entry name" value="PHOSPHOSERINE PHOSPHATASE"/>
    <property type="match status" value="1"/>
</dbReference>
<dbReference type="InterPro" id="IPR036412">
    <property type="entry name" value="HAD-like_sf"/>
</dbReference>
<organism evidence="1 2">
    <name type="scientific">Candidatus Erysipelatoclostridium merdavium</name>
    <dbReference type="NCBI Taxonomy" id="2838566"/>
    <lineage>
        <taxon>Bacteria</taxon>
        <taxon>Bacillati</taxon>
        <taxon>Bacillota</taxon>
        <taxon>Erysipelotrichia</taxon>
        <taxon>Erysipelotrichales</taxon>
        <taxon>Erysipelotrichales incertae sedis</taxon>
    </lineage>
</organism>
<dbReference type="SFLD" id="SFLDG01140">
    <property type="entry name" value="C2.B:_Phosphomannomutase_and_P"/>
    <property type="match status" value="1"/>
</dbReference>
<evidence type="ECO:0000313" key="2">
    <source>
        <dbReference type="Proteomes" id="UP000886724"/>
    </source>
</evidence>
<evidence type="ECO:0000313" key="1">
    <source>
        <dbReference type="EMBL" id="HIX82244.1"/>
    </source>
</evidence>
<dbReference type="AlphaFoldDB" id="A0A9D2BNZ3"/>
<gene>
    <name evidence="1" type="ORF">H9980_09800</name>
</gene>